<name>A0ACA9KN52_9GLOM</name>
<accession>A0ACA9KN52</accession>
<dbReference type="Proteomes" id="UP000789366">
    <property type="component" value="Unassembled WGS sequence"/>
</dbReference>
<evidence type="ECO:0000313" key="1">
    <source>
        <dbReference type="EMBL" id="CAG8483338.1"/>
    </source>
</evidence>
<comment type="caution">
    <text evidence="1">The sequence shown here is derived from an EMBL/GenBank/DDBJ whole genome shotgun (WGS) entry which is preliminary data.</text>
</comment>
<evidence type="ECO:0000313" key="2">
    <source>
        <dbReference type="Proteomes" id="UP000789366"/>
    </source>
</evidence>
<organism evidence="1 2">
    <name type="scientific">Cetraspora pellucida</name>
    <dbReference type="NCBI Taxonomy" id="1433469"/>
    <lineage>
        <taxon>Eukaryota</taxon>
        <taxon>Fungi</taxon>
        <taxon>Fungi incertae sedis</taxon>
        <taxon>Mucoromycota</taxon>
        <taxon>Glomeromycotina</taxon>
        <taxon>Glomeromycetes</taxon>
        <taxon>Diversisporales</taxon>
        <taxon>Gigasporaceae</taxon>
        <taxon>Cetraspora</taxon>
    </lineage>
</organism>
<gene>
    <name evidence="1" type="ORF">SPELUC_LOCUS2225</name>
</gene>
<feature type="non-terminal residue" evidence="1">
    <location>
        <position position="81"/>
    </location>
</feature>
<protein>
    <submittedName>
        <fullName evidence="1">2800_t:CDS:1</fullName>
    </submittedName>
</protein>
<reference evidence="1" key="1">
    <citation type="submission" date="2021-06" db="EMBL/GenBank/DDBJ databases">
        <authorList>
            <person name="Kallberg Y."/>
            <person name="Tangrot J."/>
            <person name="Rosling A."/>
        </authorList>
    </citation>
    <scope>NUCLEOTIDE SEQUENCE</scope>
    <source>
        <strain evidence="1">28 12/20/2015</strain>
    </source>
</reference>
<sequence length="81" mass="9467">MKRCWDEEPEGRPTADKIVDAITKWQSDEQILLELSRSRERYKQALNQKIASGKIIDSDEIYSDEIYSDKIYTDSANKLIL</sequence>
<proteinExistence type="predicted"/>
<keyword evidence="2" id="KW-1185">Reference proteome</keyword>
<dbReference type="EMBL" id="CAJVPW010001408">
    <property type="protein sequence ID" value="CAG8483338.1"/>
    <property type="molecule type" value="Genomic_DNA"/>
</dbReference>